<dbReference type="Pfam" id="PF01565">
    <property type="entry name" value="FAD_binding_4"/>
    <property type="match status" value="1"/>
</dbReference>
<dbReference type="PANTHER" id="PTHR42973">
    <property type="entry name" value="BINDING OXIDOREDUCTASE, PUTATIVE (AFU_ORTHOLOGUE AFUA_1G17690)-RELATED"/>
    <property type="match status" value="1"/>
</dbReference>
<organism evidence="6 7">
    <name type="scientific">Conoideocrella luteorostrata</name>
    <dbReference type="NCBI Taxonomy" id="1105319"/>
    <lineage>
        <taxon>Eukaryota</taxon>
        <taxon>Fungi</taxon>
        <taxon>Dikarya</taxon>
        <taxon>Ascomycota</taxon>
        <taxon>Pezizomycotina</taxon>
        <taxon>Sordariomycetes</taxon>
        <taxon>Hypocreomycetidae</taxon>
        <taxon>Hypocreales</taxon>
        <taxon>Clavicipitaceae</taxon>
        <taxon>Conoideocrella</taxon>
    </lineage>
</organism>
<dbReference type="GO" id="GO:0016491">
    <property type="term" value="F:oxidoreductase activity"/>
    <property type="evidence" value="ECO:0007669"/>
    <property type="project" value="UniProtKB-KW"/>
</dbReference>
<dbReference type="AlphaFoldDB" id="A0AAJ0D112"/>
<evidence type="ECO:0000256" key="1">
    <source>
        <dbReference type="ARBA" id="ARBA00005466"/>
    </source>
</evidence>
<proteinExistence type="inferred from homology"/>
<dbReference type="SUPFAM" id="SSF56176">
    <property type="entry name" value="FAD-binding/transporter-associated domain-like"/>
    <property type="match status" value="1"/>
</dbReference>
<dbReference type="Gene3D" id="3.30.465.10">
    <property type="match status" value="1"/>
</dbReference>
<name>A0AAJ0D112_9HYPO</name>
<dbReference type="PANTHER" id="PTHR42973:SF22">
    <property type="entry name" value="FAD-BINDING PCMH-TYPE DOMAIN-CONTAINING PROTEIN-RELATED"/>
    <property type="match status" value="1"/>
</dbReference>
<gene>
    <name evidence="6" type="ORF">QQS21_000425</name>
</gene>
<dbReference type="InterPro" id="IPR006094">
    <property type="entry name" value="Oxid_FAD_bind_N"/>
</dbReference>
<evidence type="ECO:0000313" key="6">
    <source>
        <dbReference type="EMBL" id="KAK2616602.1"/>
    </source>
</evidence>
<dbReference type="EMBL" id="JASWJB010000004">
    <property type="protein sequence ID" value="KAK2616602.1"/>
    <property type="molecule type" value="Genomic_DNA"/>
</dbReference>
<reference evidence="6" key="1">
    <citation type="submission" date="2023-06" db="EMBL/GenBank/DDBJ databases">
        <title>Conoideocrella luteorostrata (Hypocreales: Clavicipitaceae), a potential biocontrol fungus for elongate hemlock scale in United States Christmas tree production areas.</title>
        <authorList>
            <person name="Barrett H."/>
            <person name="Lovett B."/>
            <person name="Macias A.M."/>
            <person name="Stajich J.E."/>
            <person name="Kasson M.T."/>
        </authorList>
    </citation>
    <scope>NUCLEOTIDE SEQUENCE</scope>
    <source>
        <strain evidence="6">ARSEF 14590</strain>
    </source>
</reference>
<comment type="similarity">
    <text evidence="1">Belongs to the oxygen-dependent FAD-linked oxidoreductase family.</text>
</comment>
<keyword evidence="4" id="KW-0560">Oxidoreductase</keyword>
<keyword evidence="3" id="KW-0274">FAD</keyword>
<dbReference type="InterPro" id="IPR050416">
    <property type="entry name" value="FAD-linked_Oxidoreductase"/>
</dbReference>
<dbReference type="InterPro" id="IPR016166">
    <property type="entry name" value="FAD-bd_PCMH"/>
</dbReference>
<evidence type="ECO:0000259" key="5">
    <source>
        <dbReference type="PROSITE" id="PS51387"/>
    </source>
</evidence>
<sequence>MLLQNIVRIVALARLGESLRTCIELGFEFGPALYYPYKDTDFSIWDQKQNSVQPACRVEPSSTTEVVRIIEILTNNWCRFAIKGGGHSPQIDASNSVGGVTIDMIRINHVRVNKEQLTTHVGPGATLGKVYTHVEQHNLTFVGGRVADVGIAGFSLGGGISNLSPQYGMAVDNIFEYEVSTLNFT</sequence>
<dbReference type="GO" id="GO:0071949">
    <property type="term" value="F:FAD binding"/>
    <property type="evidence" value="ECO:0007669"/>
    <property type="project" value="InterPro"/>
</dbReference>
<protein>
    <recommendedName>
        <fullName evidence="5">FAD-binding PCMH-type domain-containing protein</fullName>
    </recommendedName>
</protein>
<dbReference type="InterPro" id="IPR016169">
    <property type="entry name" value="FAD-bd_PCMH_sub2"/>
</dbReference>
<evidence type="ECO:0000313" key="7">
    <source>
        <dbReference type="Proteomes" id="UP001251528"/>
    </source>
</evidence>
<accession>A0AAJ0D112</accession>
<feature type="domain" description="FAD-binding PCMH-type" evidence="5">
    <location>
        <begin position="50"/>
        <end position="185"/>
    </location>
</feature>
<keyword evidence="2" id="KW-0285">Flavoprotein</keyword>
<dbReference type="Proteomes" id="UP001251528">
    <property type="component" value="Unassembled WGS sequence"/>
</dbReference>
<evidence type="ECO:0000256" key="3">
    <source>
        <dbReference type="ARBA" id="ARBA00022827"/>
    </source>
</evidence>
<dbReference type="InterPro" id="IPR036318">
    <property type="entry name" value="FAD-bd_PCMH-like_sf"/>
</dbReference>
<evidence type="ECO:0000256" key="2">
    <source>
        <dbReference type="ARBA" id="ARBA00022630"/>
    </source>
</evidence>
<comment type="caution">
    <text evidence="6">The sequence shown here is derived from an EMBL/GenBank/DDBJ whole genome shotgun (WGS) entry which is preliminary data.</text>
</comment>
<evidence type="ECO:0000256" key="4">
    <source>
        <dbReference type="ARBA" id="ARBA00023002"/>
    </source>
</evidence>
<keyword evidence="7" id="KW-1185">Reference proteome</keyword>
<dbReference type="PROSITE" id="PS51387">
    <property type="entry name" value="FAD_PCMH"/>
    <property type="match status" value="1"/>
</dbReference>